<gene>
    <name evidence="2" type="ORF">FISHEDRAFT_75825</name>
</gene>
<dbReference type="AlphaFoldDB" id="A0A0D7A8J1"/>
<dbReference type="EMBL" id="KN882039">
    <property type="protein sequence ID" value="KIY46246.1"/>
    <property type="molecule type" value="Genomic_DNA"/>
</dbReference>
<feature type="compositionally biased region" description="Polar residues" evidence="1">
    <location>
        <begin position="13"/>
        <end position="24"/>
    </location>
</feature>
<accession>A0A0D7A8J1</accession>
<feature type="region of interest" description="Disordered" evidence="1">
    <location>
        <begin position="1"/>
        <end position="30"/>
    </location>
</feature>
<reference evidence="2 3" key="1">
    <citation type="journal article" date="2015" name="Fungal Genet. Biol.">
        <title>Evolution of novel wood decay mechanisms in Agaricales revealed by the genome sequences of Fistulina hepatica and Cylindrobasidium torrendii.</title>
        <authorList>
            <person name="Floudas D."/>
            <person name="Held B.W."/>
            <person name="Riley R."/>
            <person name="Nagy L.G."/>
            <person name="Koehler G."/>
            <person name="Ransdell A.S."/>
            <person name="Younus H."/>
            <person name="Chow J."/>
            <person name="Chiniquy J."/>
            <person name="Lipzen A."/>
            <person name="Tritt A."/>
            <person name="Sun H."/>
            <person name="Haridas S."/>
            <person name="LaButti K."/>
            <person name="Ohm R.A."/>
            <person name="Kues U."/>
            <person name="Blanchette R.A."/>
            <person name="Grigoriev I.V."/>
            <person name="Minto R.E."/>
            <person name="Hibbett D.S."/>
        </authorList>
    </citation>
    <scope>NUCLEOTIDE SEQUENCE [LARGE SCALE GENOMIC DNA]</scope>
    <source>
        <strain evidence="2 3">ATCC 64428</strain>
    </source>
</reference>
<sequence length="109" mass="11596">MPPVQPGPATTAPRDSTSEPSGVSATLGLRSPVLLAQADMDEKFSAQPSPLPSDPPSISLVSAAAYLRVAKVTSAKQFTLHPRFSKVPPKFHEFTDIFNKTSANTLPDH</sequence>
<name>A0A0D7A8J1_9AGAR</name>
<dbReference type="Proteomes" id="UP000054144">
    <property type="component" value="Unassembled WGS sequence"/>
</dbReference>
<keyword evidence="3" id="KW-1185">Reference proteome</keyword>
<evidence type="ECO:0000313" key="2">
    <source>
        <dbReference type="EMBL" id="KIY46246.1"/>
    </source>
</evidence>
<protein>
    <submittedName>
        <fullName evidence="2">Uncharacterized protein</fullName>
    </submittedName>
</protein>
<proteinExistence type="predicted"/>
<evidence type="ECO:0000256" key="1">
    <source>
        <dbReference type="SAM" id="MobiDB-lite"/>
    </source>
</evidence>
<dbReference type="OrthoDB" id="3341476at2759"/>
<organism evidence="2 3">
    <name type="scientific">Fistulina hepatica ATCC 64428</name>
    <dbReference type="NCBI Taxonomy" id="1128425"/>
    <lineage>
        <taxon>Eukaryota</taxon>
        <taxon>Fungi</taxon>
        <taxon>Dikarya</taxon>
        <taxon>Basidiomycota</taxon>
        <taxon>Agaricomycotina</taxon>
        <taxon>Agaricomycetes</taxon>
        <taxon>Agaricomycetidae</taxon>
        <taxon>Agaricales</taxon>
        <taxon>Fistulinaceae</taxon>
        <taxon>Fistulina</taxon>
    </lineage>
</organism>
<evidence type="ECO:0000313" key="3">
    <source>
        <dbReference type="Proteomes" id="UP000054144"/>
    </source>
</evidence>